<evidence type="ECO:0000256" key="10">
    <source>
        <dbReference type="ARBA" id="ARBA00023237"/>
    </source>
</evidence>
<comment type="caution">
    <text evidence="16">The sequence shown here is derived from an EMBL/GenBank/DDBJ whole genome shotgun (WGS) entry which is preliminary data.</text>
</comment>
<protein>
    <submittedName>
        <fullName evidence="16">Iron complex outermembrane receptor protein</fullName>
    </submittedName>
</protein>
<keyword evidence="9 11" id="KW-0472">Membrane</keyword>
<feature type="signal peptide" evidence="13">
    <location>
        <begin position="1"/>
        <end position="32"/>
    </location>
</feature>
<keyword evidence="6" id="KW-0408">Iron</keyword>
<reference evidence="16 17" key="1">
    <citation type="submission" date="2020-08" db="EMBL/GenBank/DDBJ databases">
        <title>Genomic Encyclopedia of Type Strains, Phase IV (KMG-IV): sequencing the most valuable type-strain genomes for metagenomic binning, comparative biology and taxonomic classification.</title>
        <authorList>
            <person name="Goeker M."/>
        </authorList>
    </citation>
    <scope>NUCLEOTIDE SEQUENCE [LARGE SCALE GENOMIC DNA]</scope>
    <source>
        <strain evidence="16 17">DSM 17507</strain>
    </source>
</reference>
<dbReference type="AlphaFoldDB" id="A0A7W7A8A4"/>
<comment type="subcellular location">
    <subcellularLocation>
        <location evidence="1 11">Cell outer membrane</location>
        <topology evidence="1 11">Multi-pass membrane protein</topology>
    </subcellularLocation>
</comment>
<evidence type="ECO:0000256" key="2">
    <source>
        <dbReference type="ARBA" id="ARBA00022448"/>
    </source>
</evidence>
<evidence type="ECO:0000256" key="5">
    <source>
        <dbReference type="ARBA" id="ARBA00022692"/>
    </source>
</evidence>
<evidence type="ECO:0000256" key="9">
    <source>
        <dbReference type="ARBA" id="ARBA00023136"/>
    </source>
</evidence>
<dbReference type="Pfam" id="PF07715">
    <property type="entry name" value="Plug"/>
    <property type="match status" value="1"/>
</dbReference>
<feature type="domain" description="TonB-dependent receptor plug" evidence="15">
    <location>
        <begin position="63"/>
        <end position="173"/>
    </location>
</feature>
<dbReference type="Proteomes" id="UP000538566">
    <property type="component" value="Unassembled WGS sequence"/>
</dbReference>
<proteinExistence type="inferred from homology"/>
<dbReference type="InterPro" id="IPR036942">
    <property type="entry name" value="Beta-barrel_TonB_sf"/>
</dbReference>
<evidence type="ECO:0000256" key="6">
    <source>
        <dbReference type="ARBA" id="ARBA00023004"/>
    </source>
</evidence>
<organism evidence="16 17">
    <name type="scientific">Novosphingobium taihuense</name>
    <dbReference type="NCBI Taxonomy" id="260085"/>
    <lineage>
        <taxon>Bacteria</taxon>
        <taxon>Pseudomonadati</taxon>
        <taxon>Pseudomonadota</taxon>
        <taxon>Alphaproteobacteria</taxon>
        <taxon>Sphingomonadales</taxon>
        <taxon>Sphingomonadaceae</taxon>
        <taxon>Novosphingobium</taxon>
    </lineage>
</organism>
<evidence type="ECO:0000259" key="14">
    <source>
        <dbReference type="Pfam" id="PF00593"/>
    </source>
</evidence>
<accession>A0A7W7A8A4</accession>
<keyword evidence="17" id="KW-1185">Reference proteome</keyword>
<dbReference type="Pfam" id="PF00593">
    <property type="entry name" value="TonB_dep_Rec_b-barrel"/>
    <property type="match status" value="1"/>
</dbReference>
<keyword evidence="5 11" id="KW-0812">Transmembrane</keyword>
<evidence type="ECO:0000256" key="11">
    <source>
        <dbReference type="PROSITE-ProRule" id="PRU01360"/>
    </source>
</evidence>
<evidence type="ECO:0000256" key="13">
    <source>
        <dbReference type="SAM" id="SignalP"/>
    </source>
</evidence>
<dbReference type="PANTHER" id="PTHR32552">
    <property type="entry name" value="FERRICHROME IRON RECEPTOR-RELATED"/>
    <property type="match status" value="1"/>
</dbReference>
<feature type="domain" description="TonB-dependent receptor-like beta-barrel" evidence="14">
    <location>
        <begin position="318"/>
        <end position="749"/>
    </location>
</feature>
<keyword evidence="13" id="KW-0732">Signal</keyword>
<dbReference type="InterPro" id="IPR039426">
    <property type="entry name" value="TonB-dep_rcpt-like"/>
</dbReference>
<gene>
    <name evidence="16" type="ORF">GGR37_000357</name>
</gene>
<keyword evidence="2 11" id="KW-0813">Transport</keyword>
<dbReference type="PANTHER" id="PTHR32552:SF81">
    <property type="entry name" value="TONB-DEPENDENT OUTER MEMBRANE RECEPTOR"/>
    <property type="match status" value="1"/>
</dbReference>
<evidence type="ECO:0000313" key="16">
    <source>
        <dbReference type="EMBL" id="MBB4612111.1"/>
    </source>
</evidence>
<keyword evidence="10 11" id="KW-0998">Cell outer membrane</keyword>
<keyword evidence="7" id="KW-0406">Ion transport</keyword>
<keyword evidence="16" id="KW-0675">Receptor</keyword>
<dbReference type="OrthoDB" id="9760333at2"/>
<dbReference type="InterPro" id="IPR012910">
    <property type="entry name" value="Plug_dom"/>
</dbReference>
<comment type="similarity">
    <text evidence="11 12">Belongs to the TonB-dependent receptor family.</text>
</comment>
<dbReference type="Gene3D" id="2.40.170.20">
    <property type="entry name" value="TonB-dependent receptor, beta-barrel domain"/>
    <property type="match status" value="1"/>
</dbReference>
<dbReference type="GO" id="GO:0009279">
    <property type="term" value="C:cell outer membrane"/>
    <property type="evidence" value="ECO:0007669"/>
    <property type="project" value="UniProtKB-SubCell"/>
</dbReference>
<evidence type="ECO:0000256" key="8">
    <source>
        <dbReference type="ARBA" id="ARBA00023077"/>
    </source>
</evidence>
<dbReference type="RefSeq" id="WP_144902146.1">
    <property type="nucleotide sequence ID" value="NZ_JACHOA010000001.1"/>
</dbReference>
<keyword evidence="4" id="KW-0410">Iron transport</keyword>
<name>A0A7W7A8A4_9SPHN</name>
<keyword evidence="8 12" id="KW-0798">TonB box</keyword>
<evidence type="ECO:0000256" key="4">
    <source>
        <dbReference type="ARBA" id="ARBA00022496"/>
    </source>
</evidence>
<dbReference type="EMBL" id="JACHOA010000001">
    <property type="protein sequence ID" value="MBB4612111.1"/>
    <property type="molecule type" value="Genomic_DNA"/>
</dbReference>
<dbReference type="InterPro" id="IPR000531">
    <property type="entry name" value="Beta-barrel_TonB"/>
</dbReference>
<dbReference type="PROSITE" id="PS52016">
    <property type="entry name" value="TONB_DEPENDENT_REC_3"/>
    <property type="match status" value="1"/>
</dbReference>
<keyword evidence="3 11" id="KW-1134">Transmembrane beta strand</keyword>
<sequence length="787" mass="85718">MAQAHRTTSHVRLLAAGSLAALSLGMAMPALAQEAQAQTQADENISESAREIVVTAQFREQRLQDTPLSITAVDAQLLASRNQTDLSQIAQQAPNVTLNAMGGAYGSSLGAAIRGVGQFDFNPAYEPGVGIYVDDVYYATLTGSIFDLLDLERVEVLRGPQGTLTGRNAIGGAIKLFSKKPSDENSGMVEAVYGSRNRVDIRGSANFILAQDLYARISGVYKRQNGYVDQVDYGCANPGNAQGITARPGSGSDCVIDKLGEKGYAGLRGSLRYNPGDNFDIVITGDYTHEERTNAAEVITRADRVGFPFGGFAGRDMSSYNCGRFCTYANFYAPPGGQVTQGYEMPNRLKFDGYGFSANMTIGLNDSLNVQSITAYRNYRQIWGTDDDFTPDLGVVGQGYNDLKFWFFSQELRLNGKIGDKIDFTLGGFYSDQRSVYFTRQDIRYAGLIQFVGNDPVNADSKAVFGTVIARPIDGLTLTGGLRYTEEAKDYTFVRKNYDGTVSTALGALDGVKATFKGDRVDWRVSADYRFSPEVLAYVTVGTGFKGGGVTARPFDAAQALNGSFDPETVTAYEAGLKTDLFDRRLRLNLAGFINDYNDIQLPLITCASLGSNAPCGARQNAGNGRIKGFELEMQASPIEGLDIDASLSHLTGNYKNIDPRVGNAILLTDPIVTPKWKYSFGIQYRADLGSAGSLTPRFDFAHTGKTSAGRIAAGAPIEYFNAYDIGNARLTWRNEAEDLSISMEVQNVFNEYYTPFRFAAVYLFTGTAYSQVGRPREWAVTVQKRF</sequence>
<evidence type="ECO:0000256" key="3">
    <source>
        <dbReference type="ARBA" id="ARBA00022452"/>
    </source>
</evidence>
<dbReference type="GO" id="GO:0006826">
    <property type="term" value="P:iron ion transport"/>
    <property type="evidence" value="ECO:0007669"/>
    <property type="project" value="UniProtKB-KW"/>
</dbReference>
<evidence type="ECO:0000259" key="15">
    <source>
        <dbReference type="Pfam" id="PF07715"/>
    </source>
</evidence>
<dbReference type="SUPFAM" id="SSF56935">
    <property type="entry name" value="Porins"/>
    <property type="match status" value="1"/>
</dbReference>
<evidence type="ECO:0000256" key="7">
    <source>
        <dbReference type="ARBA" id="ARBA00023065"/>
    </source>
</evidence>
<evidence type="ECO:0000256" key="12">
    <source>
        <dbReference type="RuleBase" id="RU003357"/>
    </source>
</evidence>
<evidence type="ECO:0000256" key="1">
    <source>
        <dbReference type="ARBA" id="ARBA00004571"/>
    </source>
</evidence>
<feature type="chain" id="PRO_5031457132" evidence="13">
    <location>
        <begin position="33"/>
        <end position="787"/>
    </location>
</feature>
<evidence type="ECO:0000313" key="17">
    <source>
        <dbReference type="Proteomes" id="UP000538566"/>
    </source>
</evidence>